<dbReference type="GO" id="GO:0045259">
    <property type="term" value="C:proton-transporting ATP synthase complex"/>
    <property type="evidence" value="ECO:0007669"/>
    <property type="project" value="UniProtKB-KW"/>
</dbReference>
<dbReference type="PRINTS" id="PR00125">
    <property type="entry name" value="ATPASEDELTA"/>
</dbReference>
<dbReference type="NCBIfam" id="NF004402">
    <property type="entry name" value="PRK05758.2-2"/>
    <property type="match status" value="1"/>
</dbReference>
<evidence type="ECO:0000256" key="6">
    <source>
        <dbReference type="ARBA" id="ARBA00023196"/>
    </source>
</evidence>
<keyword evidence="8" id="KW-1003">Cell membrane</keyword>
<comment type="function">
    <text evidence="8">This protein is part of the stalk that links CF(0) to CF(1). It either transmits conformational changes from CF(0) to CF(1) or is implicated in proton conduction.</text>
</comment>
<dbReference type="NCBIfam" id="TIGR01145">
    <property type="entry name" value="ATP_synt_delta"/>
    <property type="match status" value="1"/>
</dbReference>
<keyword evidence="2 8" id="KW-0813">Transport</keyword>
<dbReference type="Proteomes" id="UP000554837">
    <property type="component" value="Unassembled WGS sequence"/>
</dbReference>
<dbReference type="SUPFAM" id="SSF47928">
    <property type="entry name" value="N-terminal domain of the delta subunit of the F1F0-ATP synthase"/>
    <property type="match status" value="1"/>
</dbReference>
<comment type="caution">
    <text evidence="9">The sequence shown here is derived from an EMBL/GenBank/DDBJ whole genome shotgun (WGS) entry which is preliminary data.</text>
</comment>
<dbReference type="InterPro" id="IPR000711">
    <property type="entry name" value="ATPase_OSCP/dsu"/>
</dbReference>
<proteinExistence type="inferred from homology"/>
<keyword evidence="7 8" id="KW-0066">ATP synthesis</keyword>
<evidence type="ECO:0000256" key="4">
    <source>
        <dbReference type="ARBA" id="ARBA00023065"/>
    </source>
</evidence>
<reference evidence="9 10" key="1">
    <citation type="submission" date="2020-08" db="EMBL/GenBank/DDBJ databases">
        <title>Genomic Encyclopedia of Type Strains, Phase IV (KMG-IV): sequencing the most valuable type-strain genomes for metagenomic binning, comparative biology and taxonomic classification.</title>
        <authorList>
            <person name="Goeker M."/>
        </authorList>
    </citation>
    <scope>NUCLEOTIDE SEQUENCE [LARGE SCALE GENOMIC DNA]</scope>
    <source>
        <strain evidence="9 10">DSM 23958</strain>
    </source>
</reference>
<comment type="function">
    <text evidence="8">F(1)F(0) ATP synthase produces ATP from ADP in the presence of a proton or sodium gradient. F-type ATPases consist of two structural domains, F(1) containing the extramembraneous catalytic core and F(0) containing the membrane proton channel, linked together by a central stalk and a peripheral stalk. During catalysis, ATP synthesis in the catalytic domain of F(1) is coupled via a rotary mechanism of the central stalk subunits to proton translocation.</text>
</comment>
<dbReference type="OrthoDB" id="9816221at2"/>
<dbReference type="HAMAP" id="MF_01416">
    <property type="entry name" value="ATP_synth_delta_bact"/>
    <property type="match status" value="1"/>
</dbReference>
<evidence type="ECO:0000313" key="10">
    <source>
        <dbReference type="Proteomes" id="UP000554837"/>
    </source>
</evidence>
<dbReference type="GO" id="GO:0046933">
    <property type="term" value="F:proton-transporting ATP synthase activity, rotational mechanism"/>
    <property type="evidence" value="ECO:0007669"/>
    <property type="project" value="UniProtKB-UniRule"/>
</dbReference>
<keyword evidence="10" id="KW-1185">Reference proteome</keyword>
<evidence type="ECO:0000256" key="1">
    <source>
        <dbReference type="ARBA" id="ARBA00004370"/>
    </source>
</evidence>
<dbReference type="Gene3D" id="1.10.520.20">
    <property type="entry name" value="N-terminal domain of the delta subunit of the F1F0-ATP synthase"/>
    <property type="match status" value="1"/>
</dbReference>
<accession>A0A840SBA8</accession>
<keyword evidence="5 8" id="KW-0472">Membrane</keyword>
<keyword evidence="3 8" id="KW-0375">Hydrogen ion transport</keyword>
<evidence type="ECO:0000256" key="7">
    <source>
        <dbReference type="ARBA" id="ARBA00023310"/>
    </source>
</evidence>
<dbReference type="Pfam" id="PF00213">
    <property type="entry name" value="OSCP"/>
    <property type="match status" value="1"/>
</dbReference>
<dbReference type="InterPro" id="IPR026015">
    <property type="entry name" value="ATP_synth_OSCP/delta_N_sf"/>
</dbReference>
<dbReference type="RefSeq" id="WP_138855269.1">
    <property type="nucleotide sequence ID" value="NZ_CP040709.1"/>
</dbReference>
<dbReference type="EMBL" id="JACHHO010000005">
    <property type="protein sequence ID" value="MBB5205751.1"/>
    <property type="molecule type" value="Genomic_DNA"/>
</dbReference>
<gene>
    <name evidence="8" type="primary">atpH</name>
    <name evidence="9" type="ORF">HNQ51_003078</name>
</gene>
<protein>
    <recommendedName>
        <fullName evidence="8">ATP synthase subunit delta</fullName>
    </recommendedName>
    <alternativeName>
        <fullName evidence="8">ATP synthase F(1) sector subunit delta</fullName>
    </alternativeName>
    <alternativeName>
        <fullName evidence="8">F-type ATPase subunit delta</fullName>
        <shortName evidence="8">F-ATPase subunit delta</shortName>
    </alternativeName>
</protein>
<dbReference type="PANTHER" id="PTHR11910">
    <property type="entry name" value="ATP SYNTHASE DELTA CHAIN"/>
    <property type="match status" value="1"/>
</dbReference>
<evidence type="ECO:0000256" key="2">
    <source>
        <dbReference type="ARBA" id="ARBA00022448"/>
    </source>
</evidence>
<keyword evidence="4 8" id="KW-0406">Ion transport</keyword>
<sequence>MAELATIARPYAEALFQVAQKHDLNAWREQIDALALVAGDEGLRQFADHPKTSASQVFDVIVEAAKLPLADGMRNFLRAAIDNGRLDALPAVAQQFHALASQAQGVAEARVESAFALDAAQLTDLIAVLEKRFGRKLKAEVTLQPELIGGVRVTVGDEVLDTSVRARLERMKTTLTA</sequence>
<keyword evidence="6 8" id="KW-0139">CF(1)</keyword>
<comment type="subcellular location">
    <subcellularLocation>
        <location evidence="8">Cell membrane</location>
        <topology evidence="8">Peripheral membrane protein</topology>
    </subcellularLocation>
    <subcellularLocation>
        <location evidence="1">Membrane</location>
    </subcellularLocation>
</comment>
<evidence type="ECO:0000256" key="5">
    <source>
        <dbReference type="ARBA" id="ARBA00023136"/>
    </source>
</evidence>
<dbReference type="AlphaFoldDB" id="A0A840SBA8"/>
<evidence type="ECO:0000256" key="8">
    <source>
        <dbReference type="HAMAP-Rule" id="MF_01416"/>
    </source>
</evidence>
<organism evidence="9 10">
    <name type="scientific">Inhella inkyongensis</name>
    <dbReference type="NCBI Taxonomy" id="392593"/>
    <lineage>
        <taxon>Bacteria</taxon>
        <taxon>Pseudomonadati</taxon>
        <taxon>Pseudomonadota</taxon>
        <taxon>Betaproteobacteria</taxon>
        <taxon>Burkholderiales</taxon>
        <taxon>Sphaerotilaceae</taxon>
        <taxon>Inhella</taxon>
    </lineage>
</organism>
<name>A0A840SBA8_9BURK</name>
<evidence type="ECO:0000313" key="9">
    <source>
        <dbReference type="EMBL" id="MBB5205751.1"/>
    </source>
</evidence>
<evidence type="ECO:0000256" key="3">
    <source>
        <dbReference type="ARBA" id="ARBA00022781"/>
    </source>
</evidence>
<dbReference type="GO" id="GO:0005886">
    <property type="term" value="C:plasma membrane"/>
    <property type="evidence" value="ECO:0007669"/>
    <property type="project" value="UniProtKB-SubCell"/>
</dbReference>
<comment type="similarity">
    <text evidence="8">Belongs to the ATPase delta chain family.</text>
</comment>